<protein>
    <submittedName>
        <fullName evidence="1">Uncharacterized protein</fullName>
    </submittedName>
</protein>
<evidence type="ECO:0000313" key="2">
    <source>
        <dbReference type="Proteomes" id="UP001148737"/>
    </source>
</evidence>
<organism evidence="1 2">
    <name type="scientific">Lecanicillium saksenae</name>
    <dbReference type="NCBI Taxonomy" id="468837"/>
    <lineage>
        <taxon>Eukaryota</taxon>
        <taxon>Fungi</taxon>
        <taxon>Dikarya</taxon>
        <taxon>Ascomycota</taxon>
        <taxon>Pezizomycotina</taxon>
        <taxon>Sordariomycetes</taxon>
        <taxon>Hypocreomycetidae</taxon>
        <taxon>Hypocreales</taxon>
        <taxon>Cordycipitaceae</taxon>
        <taxon>Lecanicillium</taxon>
    </lineage>
</organism>
<gene>
    <name evidence="1" type="ORF">NLG97_g9166</name>
</gene>
<keyword evidence="2" id="KW-1185">Reference proteome</keyword>
<evidence type="ECO:0000313" key="1">
    <source>
        <dbReference type="EMBL" id="KAJ3476321.1"/>
    </source>
</evidence>
<dbReference type="EMBL" id="JANAKD010001814">
    <property type="protein sequence ID" value="KAJ3476321.1"/>
    <property type="molecule type" value="Genomic_DNA"/>
</dbReference>
<name>A0ACC1QIM8_9HYPO</name>
<comment type="caution">
    <text evidence="1">The sequence shown here is derived from an EMBL/GenBank/DDBJ whole genome shotgun (WGS) entry which is preliminary data.</text>
</comment>
<reference evidence="1" key="1">
    <citation type="submission" date="2022-07" db="EMBL/GenBank/DDBJ databases">
        <title>Genome Sequence of Lecanicillium saksenae.</title>
        <authorList>
            <person name="Buettner E."/>
        </authorList>
    </citation>
    <scope>NUCLEOTIDE SEQUENCE</scope>
    <source>
        <strain evidence="1">VT-O1</strain>
    </source>
</reference>
<accession>A0ACC1QIM8</accession>
<sequence length="320" mass="37251">MPSLFRRRDERAESNALLAKNVSSVLRNRIIPLTNMSKLHRLSPERLRTEWNIVVQDLDLRTGQPPRGHAFIQPIPMETVSDWLQEFRPWEQQDGLTGCGDFDLIGTYNPQRDYRRGMSQSFGIRRMVNNYITSCYREEKGSMIQNRTAWRESLIPMGRLQHRGEPDRNWGISLMLHQSDPRDAGKPYILNTRQNERVPHFACFLHDDVLLVDDKSLSSAELCTIFILALHISCLRMYEHVVVIPITVYSCSGWQVRIVQGCIDFRNLQFDIRCSKILDFNTGGVRDTEENLQRFMTLLGWVLGKPVGDVEQPQYSTRRR</sequence>
<dbReference type="Proteomes" id="UP001148737">
    <property type="component" value="Unassembled WGS sequence"/>
</dbReference>
<proteinExistence type="predicted"/>